<dbReference type="InterPro" id="IPR029021">
    <property type="entry name" value="Prot-tyrosine_phosphatase-like"/>
</dbReference>
<accession>A0A5D0RMJ8</accession>
<protein>
    <submittedName>
        <fullName evidence="2">Protein phosphatase</fullName>
    </submittedName>
</protein>
<dbReference type="Gene3D" id="3.90.190.10">
    <property type="entry name" value="Protein tyrosine phosphatase superfamily"/>
    <property type="match status" value="1"/>
</dbReference>
<comment type="caution">
    <text evidence="2">The sequence shown here is derived from an EMBL/GenBank/DDBJ whole genome shotgun (WGS) entry which is preliminary data.</text>
</comment>
<name>A0A5D0RMJ8_9RHOB</name>
<dbReference type="EMBL" id="VSIY01000004">
    <property type="protein sequence ID" value="TYB82065.1"/>
    <property type="molecule type" value="Genomic_DNA"/>
</dbReference>
<dbReference type="PROSITE" id="PS50056">
    <property type="entry name" value="TYR_PHOSPHATASE_2"/>
    <property type="match status" value="1"/>
</dbReference>
<proteinExistence type="predicted"/>
<feature type="domain" description="Tyrosine specific protein phosphatases" evidence="1">
    <location>
        <begin position="87"/>
        <end position="151"/>
    </location>
</feature>
<keyword evidence="3" id="KW-1185">Reference proteome</keyword>
<dbReference type="InterPro" id="IPR003595">
    <property type="entry name" value="Tyr_Pase_cat"/>
</dbReference>
<dbReference type="Proteomes" id="UP000322080">
    <property type="component" value="Unassembled WGS sequence"/>
</dbReference>
<dbReference type="RefSeq" id="WP_148376772.1">
    <property type="nucleotide sequence ID" value="NZ_VSIY01000004.1"/>
</dbReference>
<dbReference type="Pfam" id="PF22785">
    <property type="entry name" value="Tc-R-P"/>
    <property type="match status" value="1"/>
</dbReference>
<gene>
    <name evidence="2" type="ORF">FVF75_04850</name>
</gene>
<evidence type="ECO:0000259" key="1">
    <source>
        <dbReference type="PROSITE" id="PS50056"/>
    </source>
</evidence>
<organism evidence="2 3">
    <name type="scientific">Maritimibacter fusiformis</name>
    <dbReference type="NCBI Taxonomy" id="2603819"/>
    <lineage>
        <taxon>Bacteria</taxon>
        <taxon>Pseudomonadati</taxon>
        <taxon>Pseudomonadota</taxon>
        <taxon>Alphaproteobacteria</taxon>
        <taxon>Rhodobacterales</taxon>
        <taxon>Roseobacteraceae</taxon>
        <taxon>Maritimibacter</taxon>
    </lineage>
</organism>
<evidence type="ECO:0000313" key="2">
    <source>
        <dbReference type="EMBL" id="TYB82065.1"/>
    </source>
</evidence>
<dbReference type="SUPFAM" id="SSF52799">
    <property type="entry name" value="(Phosphotyrosine protein) phosphatases II"/>
    <property type="match status" value="1"/>
</dbReference>
<dbReference type="SMART" id="SM00404">
    <property type="entry name" value="PTPc_motif"/>
    <property type="match status" value="1"/>
</dbReference>
<sequence>MAGFQITELTLAAGVVGLCPIPGGGSFYSGDVAAALGWRPDVVLVLSEDAELHGPYLSDLSRRGIGHVHLPVPDMGAPGAAFMAEWDDVSDRLHRVLEAGGRVLVQCYAGCGRSGAVALRLMIEAGEAPYPALNRLRAARPCAVETDAQFRWACEAAPR</sequence>
<reference evidence="2 3" key="1">
    <citation type="submission" date="2019-08" db="EMBL/GenBank/DDBJ databases">
        <title>Identification of a novel species of the genus Boseongicola.</title>
        <authorList>
            <person name="Zhang X.-Q."/>
        </authorList>
    </citation>
    <scope>NUCLEOTIDE SEQUENCE [LARGE SCALE GENOMIC DNA]</scope>
    <source>
        <strain evidence="2 3">HY14</strain>
    </source>
</reference>
<evidence type="ECO:0000313" key="3">
    <source>
        <dbReference type="Proteomes" id="UP000322080"/>
    </source>
</evidence>
<dbReference type="InterPro" id="IPR000387">
    <property type="entry name" value="Tyr_Pase_dom"/>
</dbReference>
<dbReference type="FunFam" id="3.90.190.10:FF:000157">
    <property type="entry name" value="Protein-tyrosine phosphatase"/>
    <property type="match status" value="1"/>
</dbReference>
<dbReference type="AlphaFoldDB" id="A0A5D0RMJ8"/>